<dbReference type="RefSeq" id="WP_173971613.1">
    <property type="nucleotide sequence ID" value="NZ_CADCSU010000109.1"/>
</dbReference>
<reference evidence="2 3" key="1">
    <citation type="submission" date="2020-02" db="EMBL/GenBank/DDBJ databases">
        <authorList>
            <person name="Criscuolo A."/>
        </authorList>
    </citation>
    <scope>NUCLEOTIDE SEQUENCE [LARGE SCALE GENOMIC DNA]</scope>
    <source>
        <strain evidence="2">CIP105534</strain>
    </source>
</reference>
<evidence type="ECO:0000256" key="1">
    <source>
        <dbReference type="SAM" id="Phobius"/>
    </source>
</evidence>
<dbReference type="EMBL" id="CADCSU010000109">
    <property type="protein sequence ID" value="CAA9200451.1"/>
    <property type="molecule type" value="Genomic_DNA"/>
</dbReference>
<gene>
    <name evidence="2" type="ORF">FLA105534_03098</name>
</gene>
<evidence type="ECO:0000313" key="2">
    <source>
        <dbReference type="EMBL" id="CAA9200451.1"/>
    </source>
</evidence>
<evidence type="ECO:0000313" key="3">
    <source>
        <dbReference type="Proteomes" id="UP000479938"/>
    </source>
</evidence>
<accession>A0A6J4GS99</accession>
<dbReference type="AlphaFoldDB" id="A0A6J4GS99"/>
<keyword evidence="1" id="KW-0472">Membrane</keyword>
<proteinExistence type="predicted"/>
<keyword evidence="1" id="KW-0812">Transmembrane</keyword>
<organism evidence="2 3">
    <name type="scientific">Flavobacterium bizetiae</name>
    <dbReference type="NCBI Taxonomy" id="2704140"/>
    <lineage>
        <taxon>Bacteria</taxon>
        <taxon>Pseudomonadati</taxon>
        <taxon>Bacteroidota</taxon>
        <taxon>Flavobacteriia</taxon>
        <taxon>Flavobacteriales</taxon>
        <taxon>Flavobacteriaceae</taxon>
        <taxon>Flavobacterium</taxon>
    </lineage>
</organism>
<name>A0A6J4GS99_9FLAO</name>
<sequence>MNDRTIFIKLKSDKRESTNGTKFKMTDGAFFVRMVVYFKFTFRIVIMLRYIFMCSIMALYMFIRMYRWK</sequence>
<dbReference type="Proteomes" id="UP000479938">
    <property type="component" value="Unassembled WGS sequence"/>
</dbReference>
<protein>
    <submittedName>
        <fullName evidence="2">Uncharacterized protein</fullName>
    </submittedName>
</protein>
<feature type="transmembrane region" description="Helical" evidence="1">
    <location>
        <begin position="40"/>
        <end position="63"/>
    </location>
</feature>
<keyword evidence="1" id="KW-1133">Transmembrane helix</keyword>
<keyword evidence="3" id="KW-1185">Reference proteome</keyword>